<keyword evidence="2" id="KW-1185">Reference proteome</keyword>
<evidence type="ECO:0000313" key="1">
    <source>
        <dbReference type="EMBL" id="PXY27311.1"/>
    </source>
</evidence>
<gene>
    <name evidence="1" type="ORF">BAY60_12755</name>
</gene>
<comment type="caution">
    <text evidence="1">The sequence shown here is derived from an EMBL/GenBank/DDBJ whole genome shotgun (WGS) entry which is preliminary data.</text>
</comment>
<accession>A0A2V4AZ65</accession>
<dbReference type="InterPro" id="IPR008930">
    <property type="entry name" value="Terpenoid_cyclase/PrenylTrfase"/>
</dbReference>
<name>A0A2V4AZ65_9PSEU</name>
<dbReference type="OrthoDB" id="3286086at2"/>
<dbReference type="EMBL" id="MASW01000002">
    <property type="protein sequence ID" value="PXY27311.1"/>
    <property type="molecule type" value="Genomic_DNA"/>
</dbReference>
<dbReference type="AlphaFoldDB" id="A0A2V4AZ65"/>
<organism evidence="1 2">
    <name type="scientific">Prauserella muralis</name>
    <dbReference type="NCBI Taxonomy" id="588067"/>
    <lineage>
        <taxon>Bacteria</taxon>
        <taxon>Bacillati</taxon>
        <taxon>Actinomycetota</taxon>
        <taxon>Actinomycetes</taxon>
        <taxon>Pseudonocardiales</taxon>
        <taxon>Pseudonocardiaceae</taxon>
        <taxon>Prauserella</taxon>
    </lineage>
</organism>
<proteinExistence type="predicted"/>
<reference evidence="1 2" key="1">
    <citation type="submission" date="2016-07" db="EMBL/GenBank/DDBJ databases">
        <title>Draft genome sequence of Prauserella muralis DSM 45305, isolated from a mould-covered wall in an indoor environment.</title>
        <authorList>
            <person name="Ruckert C."/>
            <person name="Albersmeier A."/>
            <person name="Jiang C.-L."/>
            <person name="Jiang Y."/>
            <person name="Kalinowski J."/>
            <person name="Schneider O."/>
            <person name="Winkler A."/>
            <person name="Zotchev S.B."/>
        </authorList>
    </citation>
    <scope>NUCLEOTIDE SEQUENCE [LARGE SCALE GENOMIC DNA]</scope>
    <source>
        <strain evidence="1 2">DSM 45305</strain>
    </source>
</reference>
<evidence type="ECO:0000313" key="2">
    <source>
        <dbReference type="Proteomes" id="UP000249915"/>
    </source>
</evidence>
<dbReference type="RefSeq" id="WP_112281313.1">
    <property type="nucleotide sequence ID" value="NZ_MASW01000002.1"/>
</dbReference>
<dbReference type="SUPFAM" id="SSF48239">
    <property type="entry name" value="Terpenoid cyclases/Protein prenyltransferases"/>
    <property type="match status" value="1"/>
</dbReference>
<dbReference type="Proteomes" id="UP000249915">
    <property type="component" value="Unassembled WGS sequence"/>
</dbReference>
<protein>
    <submittedName>
        <fullName evidence="1">Uncharacterized protein</fullName>
    </submittedName>
</protein>
<sequence>MTLDITAAHDFMAAHARLLDQHRFRLALGEGDPGPALAALEAYRNPDGGYGWGLEPDLRSPESQPGPALHAFEVFADVAPVTSPRAAELCDWLASVTLPDGGLPFALPVTRPAASAPFWTGADPAASSLQITAIVAANAHRVAAHDRAVAEHPWLRTATEYCLATIRELDTAPFAIELAFAVRLLDEAAPAYPEAAALLKRLGAFVPENGLVHVDGGAEEEYMRPLDFAPWPDTPARGLFSDDVVAADLRRLAAEQHDDGGWRVDFTSYSPAAALEWQGYATVSAVAILRAADRLG</sequence>